<dbReference type="PANTHER" id="PTHR21666:SF289">
    <property type="entry name" value="L-ALA--D-GLU ENDOPEPTIDASE"/>
    <property type="match status" value="1"/>
</dbReference>
<feature type="domain" description="M23ase beta-sheet core" evidence="3">
    <location>
        <begin position="68"/>
        <end position="165"/>
    </location>
</feature>
<evidence type="ECO:0000256" key="1">
    <source>
        <dbReference type="ARBA" id="ARBA00022729"/>
    </source>
</evidence>
<evidence type="ECO:0000259" key="3">
    <source>
        <dbReference type="Pfam" id="PF01551"/>
    </source>
</evidence>
<dbReference type="Gene3D" id="2.70.70.10">
    <property type="entry name" value="Glucose Permease (Domain IIA)"/>
    <property type="match status" value="1"/>
</dbReference>
<dbReference type="Proteomes" id="UP000270697">
    <property type="component" value="Unassembled WGS sequence"/>
</dbReference>
<reference evidence="4 7" key="2">
    <citation type="submission" date="2018-10" db="EMBL/GenBank/DDBJ databases">
        <title>Sequencing the genomes of 1000 actinobacteria strains.</title>
        <authorList>
            <person name="Klenk H.-P."/>
        </authorList>
    </citation>
    <scope>NUCLEOTIDE SEQUENCE [LARGE SCALE GENOMIC DNA]</scope>
    <source>
        <strain evidence="4 7">DSM 45119</strain>
    </source>
</reference>
<dbReference type="OrthoDB" id="5245088at2"/>
<dbReference type="InterPro" id="IPR050570">
    <property type="entry name" value="Cell_wall_metabolism_enzyme"/>
</dbReference>
<dbReference type="SUPFAM" id="SSF51261">
    <property type="entry name" value="Duplicated hybrid motif"/>
    <property type="match status" value="1"/>
</dbReference>
<dbReference type="EMBL" id="RBXX01000002">
    <property type="protein sequence ID" value="RKT85901.1"/>
    <property type="molecule type" value="Genomic_DNA"/>
</dbReference>
<dbReference type="InterPro" id="IPR011055">
    <property type="entry name" value="Dup_hybrid_motif"/>
</dbReference>
<dbReference type="GO" id="GO:0004222">
    <property type="term" value="F:metalloendopeptidase activity"/>
    <property type="evidence" value="ECO:0007669"/>
    <property type="project" value="TreeGrafter"/>
</dbReference>
<dbReference type="Proteomes" id="UP000199398">
    <property type="component" value="Unassembled WGS sequence"/>
</dbReference>
<name>A0A1I4T2I5_9PSEU</name>
<organism evidence="5 6">
    <name type="scientific">Saccharopolyspora antimicrobica</name>
    <dbReference type="NCBI Taxonomy" id="455193"/>
    <lineage>
        <taxon>Bacteria</taxon>
        <taxon>Bacillati</taxon>
        <taxon>Actinomycetota</taxon>
        <taxon>Actinomycetes</taxon>
        <taxon>Pseudonocardiales</taxon>
        <taxon>Pseudonocardiaceae</taxon>
        <taxon>Saccharopolyspora</taxon>
    </lineage>
</organism>
<dbReference type="InterPro" id="IPR016047">
    <property type="entry name" value="M23ase_b-sheet_dom"/>
</dbReference>
<dbReference type="STRING" id="455193.SAMN05421805_1011247"/>
<feature type="signal peptide" evidence="2">
    <location>
        <begin position="1"/>
        <end position="23"/>
    </location>
</feature>
<evidence type="ECO:0000313" key="5">
    <source>
        <dbReference type="EMBL" id="SFM70869.1"/>
    </source>
</evidence>
<dbReference type="AlphaFoldDB" id="A0A1I4T2I5"/>
<dbReference type="CDD" id="cd12797">
    <property type="entry name" value="M23_peptidase"/>
    <property type="match status" value="1"/>
</dbReference>
<evidence type="ECO:0000313" key="7">
    <source>
        <dbReference type="Proteomes" id="UP000270697"/>
    </source>
</evidence>
<dbReference type="PANTHER" id="PTHR21666">
    <property type="entry name" value="PEPTIDASE-RELATED"/>
    <property type="match status" value="1"/>
</dbReference>
<dbReference type="Pfam" id="PF01551">
    <property type="entry name" value="Peptidase_M23"/>
    <property type="match status" value="1"/>
</dbReference>
<accession>A0A1I4T2I5</accession>
<dbReference type="RefSeq" id="WP_093146629.1">
    <property type="nucleotide sequence ID" value="NZ_FOUP01000001.1"/>
</dbReference>
<evidence type="ECO:0000256" key="2">
    <source>
        <dbReference type="SAM" id="SignalP"/>
    </source>
</evidence>
<dbReference type="EMBL" id="FOUP01000001">
    <property type="protein sequence ID" value="SFM70869.1"/>
    <property type="molecule type" value="Genomic_DNA"/>
</dbReference>
<evidence type="ECO:0000313" key="4">
    <source>
        <dbReference type="EMBL" id="RKT85901.1"/>
    </source>
</evidence>
<reference evidence="5 6" key="1">
    <citation type="submission" date="2016-10" db="EMBL/GenBank/DDBJ databases">
        <authorList>
            <person name="de Groot N.N."/>
        </authorList>
    </citation>
    <scope>NUCLEOTIDE SEQUENCE [LARGE SCALE GENOMIC DNA]</scope>
    <source>
        <strain evidence="5 6">CPCC 201259</strain>
    </source>
</reference>
<keyword evidence="7" id="KW-1185">Reference proteome</keyword>
<keyword evidence="1 2" id="KW-0732">Signal</keyword>
<protein>
    <submittedName>
        <fullName evidence="4">Peptidase M23-like protein</fullName>
    </submittedName>
    <submittedName>
        <fullName evidence="5">Peptidase family M23</fullName>
    </submittedName>
</protein>
<feature type="chain" id="PRO_5038445274" evidence="2">
    <location>
        <begin position="24"/>
        <end position="180"/>
    </location>
</feature>
<gene>
    <name evidence="4" type="ORF">ATL45_4257</name>
    <name evidence="5" type="ORF">SAMN05421805_1011247</name>
</gene>
<proteinExistence type="predicted"/>
<evidence type="ECO:0000313" key="6">
    <source>
        <dbReference type="Proteomes" id="UP000199398"/>
    </source>
</evidence>
<sequence>MRLLITSALLCGGFAAAAVGLTAAPGPAAYSAPPSTAKTSEGQFGWPLAPPPAVVRPFEAPEHAYGPGHRGVDLVGEVGQQVLAAGDGLVVFAGPVAGRDLVSIEHATGLRTTYEPVRPAVAVGDQVTRGQPIGTLEPGHPQCAVQPPRACLHWGARERLVYLNPLRLLGMGHVRLLPWD</sequence>